<dbReference type="GO" id="GO:0030322">
    <property type="term" value="P:stabilization of membrane potential"/>
    <property type="evidence" value="ECO:0007669"/>
    <property type="project" value="TreeGrafter"/>
</dbReference>
<accession>A4RZG3</accession>
<evidence type="ECO:0000256" key="4">
    <source>
        <dbReference type="ARBA" id="ARBA00022692"/>
    </source>
</evidence>
<dbReference type="InterPro" id="IPR003280">
    <property type="entry name" value="2pore_dom_K_chnl"/>
</dbReference>
<dbReference type="KEGG" id="olu:OSTLU_41153"/>
<keyword evidence="4 9" id="KW-0812">Transmembrane</keyword>
<dbReference type="GO" id="GO:0005509">
    <property type="term" value="F:calcium ion binding"/>
    <property type="evidence" value="ECO:0007669"/>
    <property type="project" value="InterPro"/>
</dbReference>
<dbReference type="InterPro" id="IPR018247">
    <property type="entry name" value="EF_Hand_1_Ca_BS"/>
</dbReference>
<evidence type="ECO:0000256" key="3">
    <source>
        <dbReference type="ARBA" id="ARBA00022448"/>
    </source>
</evidence>
<dbReference type="RefSeq" id="XP_001418328.1">
    <property type="nucleotide sequence ID" value="XM_001418291.1"/>
</dbReference>
<dbReference type="GO" id="GO:0022841">
    <property type="term" value="F:potassium ion leak channel activity"/>
    <property type="evidence" value="ECO:0007669"/>
    <property type="project" value="TreeGrafter"/>
</dbReference>
<dbReference type="AlphaFoldDB" id="A4RZG3"/>
<gene>
    <name evidence="11" type="ORF">OSTLU_41153</name>
</gene>
<proteinExistence type="inferred from homology"/>
<evidence type="ECO:0000313" key="11">
    <source>
        <dbReference type="EMBL" id="ABO96621.1"/>
    </source>
</evidence>
<evidence type="ECO:0000256" key="6">
    <source>
        <dbReference type="ARBA" id="ARBA00023065"/>
    </source>
</evidence>
<evidence type="ECO:0000256" key="1">
    <source>
        <dbReference type="ARBA" id="ARBA00004141"/>
    </source>
</evidence>
<reference evidence="11 12" key="1">
    <citation type="journal article" date="2007" name="Proc. Natl. Acad. Sci. U.S.A.">
        <title>The tiny eukaryote Ostreococcus provides genomic insights into the paradox of plankton speciation.</title>
        <authorList>
            <person name="Palenik B."/>
            <person name="Grimwood J."/>
            <person name="Aerts A."/>
            <person name="Rouze P."/>
            <person name="Salamov A."/>
            <person name="Putnam N."/>
            <person name="Dupont C."/>
            <person name="Jorgensen R."/>
            <person name="Derelle E."/>
            <person name="Rombauts S."/>
            <person name="Zhou K."/>
            <person name="Otillar R."/>
            <person name="Merchant S.S."/>
            <person name="Podell S."/>
            <person name="Gaasterland T."/>
            <person name="Napoli C."/>
            <person name="Gendler K."/>
            <person name="Manuell A."/>
            <person name="Tai V."/>
            <person name="Vallon O."/>
            <person name="Piganeau G."/>
            <person name="Jancek S."/>
            <person name="Heijde M."/>
            <person name="Jabbari K."/>
            <person name="Bowler C."/>
            <person name="Lohr M."/>
            <person name="Robbens S."/>
            <person name="Werner G."/>
            <person name="Dubchak I."/>
            <person name="Pazour G.J."/>
            <person name="Ren Q."/>
            <person name="Paulsen I."/>
            <person name="Delwiche C."/>
            <person name="Schmutz J."/>
            <person name="Rokhsar D."/>
            <person name="Van de Peer Y."/>
            <person name="Moreau H."/>
            <person name="Grigoriev I.V."/>
        </authorList>
    </citation>
    <scope>NUCLEOTIDE SEQUENCE [LARGE SCALE GENOMIC DNA]</scope>
    <source>
        <strain evidence="11 12">CCE9901</strain>
    </source>
</reference>
<dbReference type="GO" id="GO:0005886">
    <property type="term" value="C:plasma membrane"/>
    <property type="evidence" value="ECO:0007669"/>
    <property type="project" value="TreeGrafter"/>
</dbReference>
<keyword evidence="6" id="KW-0406">Ion transport</keyword>
<dbReference type="Pfam" id="PF07885">
    <property type="entry name" value="Ion_trans_2"/>
    <property type="match status" value="2"/>
</dbReference>
<dbReference type="Proteomes" id="UP000001568">
    <property type="component" value="Chromosome 6"/>
</dbReference>
<dbReference type="PROSITE" id="PS00018">
    <property type="entry name" value="EF_HAND_1"/>
    <property type="match status" value="1"/>
</dbReference>
<dbReference type="GeneID" id="5002458"/>
<protein>
    <submittedName>
        <fullName evidence="11">VIC family transporter: calcium-activated outward-rectifying potassium ion channel</fullName>
    </submittedName>
</protein>
<evidence type="ECO:0000256" key="7">
    <source>
        <dbReference type="ARBA" id="ARBA00023136"/>
    </source>
</evidence>
<dbReference type="eggNOG" id="KOG1418">
    <property type="taxonomic scope" value="Eukaryota"/>
</dbReference>
<dbReference type="SUPFAM" id="SSF81324">
    <property type="entry name" value="Voltage-gated potassium channels"/>
    <property type="match status" value="2"/>
</dbReference>
<dbReference type="PRINTS" id="PR01333">
    <property type="entry name" value="2POREKCHANEL"/>
</dbReference>
<keyword evidence="3" id="KW-0813">Transport</keyword>
<feature type="transmembrane region" description="Helical" evidence="9">
    <location>
        <begin position="163"/>
        <end position="181"/>
    </location>
</feature>
<dbReference type="InterPro" id="IPR013099">
    <property type="entry name" value="K_chnl_dom"/>
</dbReference>
<keyword evidence="7 9" id="KW-0472">Membrane</keyword>
<dbReference type="InterPro" id="IPR002048">
    <property type="entry name" value="EF_hand_dom"/>
</dbReference>
<dbReference type="GO" id="GO:0005774">
    <property type="term" value="C:vacuolar membrane"/>
    <property type="evidence" value="ECO:0007669"/>
    <property type="project" value="UniProtKB-ARBA"/>
</dbReference>
<evidence type="ECO:0000256" key="8">
    <source>
        <dbReference type="ARBA" id="ARBA00023303"/>
    </source>
</evidence>
<feature type="transmembrane region" description="Helical" evidence="9">
    <location>
        <begin position="44"/>
        <end position="64"/>
    </location>
</feature>
<name>A4RZG3_OSTLU</name>
<dbReference type="PROSITE" id="PS50222">
    <property type="entry name" value="EF_HAND_2"/>
    <property type="match status" value="1"/>
</dbReference>
<feature type="transmembrane region" description="Helical" evidence="9">
    <location>
        <begin position="109"/>
        <end position="127"/>
    </location>
</feature>
<dbReference type="OrthoDB" id="497739at2759"/>
<sequence>MCILQKIPGERDFAKPADAAYFVAISATTVGYGDMSPKTDEGKVFVMVLLVTGVAIAGVAMTKVTDWILKAQERAMNAVMERSKARMAVDMAKLRAQERTFRAKQLSPLARALVAIAVVVILGAVVMHRLENISFLDGCYWSIVTSTTVGYGDVTPKTQSGRIFASFYCFITVGVMAWAIGQIASSSVESQVEKHAQLKAFKLTPEWLAAQGGDKGYVDEFDFAKAMLLAMGKCEQSDFDTVAARFNELDVNGDRTLDAKDLLGA</sequence>
<keyword evidence="8" id="KW-0407">Ion channel</keyword>
<dbReference type="Gene3D" id="1.10.287.70">
    <property type="match status" value="2"/>
</dbReference>
<comment type="similarity">
    <text evidence="2">Belongs to the two pore domain potassium channel (TC 1.A.1.7) family.</text>
</comment>
<feature type="domain" description="EF-hand" evidence="10">
    <location>
        <begin position="237"/>
        <end position="265"/>
    </location>
</feature>
<dbReference type="PANTHER" id="PTHR11003">
    <property type="entry name" value="POTASSIUM CHANNEL, SUBFAMILY K"/>
    <property type="match status" value="1"/>
</dbReference>
<dbReference type="OMA" id="FCFFLVR"/>
<comment type="subcellular location">
    <subcellularLocation>
        <location evidence="1">Membrane</location>
        <topology evidence="1">Multi-pass membrane protein</topology>
    </subcellularLocation>
</comment>
<dbReference type="PANTHER" id="PTHR11003:SF291">
    <property type="entry name" value="IP11374P"/>
    <property type="match status" value="1"/>
</dbReference>
<evidence type="ECO:0000256" key="5">
    <source>
        <dbReference type="ARBA" id="ARBA00022989"/>
    </source>
</evidence>
<evidence type="ECO:0000256" key="9">
    <source>
        <dbReference type="SAM" id="Phobius"/>
    </source>
</evidence>
<keyword evidence="12" id="KW-1185">Reference proteome</keyword>
<evidence type="ECO:0000256" key="2">
    <source>
        <dbReference type="ARBA" id="ARBA00010159"/>
    </source>
</evidence>
<dbReference type="Gramene" id="ABO96621">
    <property type="protein sequence ID" value="ABO96621"/>
    <property type="gene ID" value="OSTLU_41153"/>
</dbReference>
<evidence type="ECO:0000259" key="10">
    <source>
        <dbReference type="PROSITE" id="PS50222"/>
    </source>
</evidence>
<keyword evidence="5 9" id="KW-1133">Transmembrane helix</keyword>
<evidence type="ECO:0000313" key="12">
    <source>
        <dbReference type="Proteomes" id="UP000001568"/>
    </source>
</evidence>
<organism evidence="11 12">
    <name type="scientific">Ostreococcus lucimarinus (strain CCE9901)</name>
    <dbReference type="NCBI Taxonomy" id="436017"/>
    <lineage>
        <taxon>Eukaryota</taxon>
        <taxon>Viridiplantae</taxon>
        <taxon>Chlorophyta</taxon>
        <taxon>Mamiellophyceae</taxon>
        <taxon>Mamiellales</taxon>
        <taxon>Bathycoccaceae</taxon>
        <taxon>Ostreococcus</taxon>
    </lineage>
</organism>
<dbReference type="GO" id="GO:0015271">
    <property type="term" value="F:outward rectifier potassium channel activity"/>
    <property type="evidence" value="ECO:0007669"/>
    <property type="project" value="TreeGrafter"/>
</dbReference>
<dbReference type="HOGENOM" id="CLU_033675_0_1_1"/>
<dbReference type="EMBL" id="CP000586">
    <property type="protein sequence ID" value="ABO96621.1"/>
    <property type="molecule type" value="Genomic_DNA"/>
</dbReference>